<feature type="domain" description="RING-type" evidence="3">
    <location>
        <begin position="115"/>
        <end position="196"/>
    </location>
</feature>
<dbReference type="PROSITE" id="PS50908">
    <property type="entry name" value="RWD"/>
    <property type="match status" value="1"/>
</dbReference>
<evidence type="ECO:0008006" key="6">
    <source>
        <dbReference type="Google" id="ProtNLM"/>
    </source>
</evidence>
<evidence type="ECO:0000256" key="2">
    <source>
        <dbReference type="SAM" id="MobiDB-lite"/>
    </source>
</evidence>
<proteinExistence type="predicted"/>
<evidence type="ECO:0000259" key="3">
    <source>
        <dbReference type="PROSITE" id="PS50089"/>
    </source>
</evidence>
<sequence length="448" mass="45866">MAEACLATELEALSATFEGVVWDSQQRSVRVSILPYTDADVFLTCTLVLDLTDYPAAGVNVLLEGVKGFSDSQELQLVEALRGLVQDGGDEAGLLPLVASALDQVTEWNRPSGTCVLCLEALDDVPAAQACLLPCLHCFHRTCFLSYAAWQQDRLARRAEEIAEQWKAAAPAQLAKEGVAADAATGAYAMPCPCCRAVVAPAQLPPGFAARARGAPAPAAAAAEPPAALASLLDGPTLQALRRLQRTQRATLEAQRRAGGLVGTRVAVTLAELEASRQAARDTASAAVAEPRDVRQVGSEAGCRGRGLRHGCRERQAETCAQPPAGGRGGHARRAAPSPASQGRAAGSHASPSAKGGGGGGAPGGPRAGAAVASGPRQANREAPSLAPSASGRGRGRAQDSRGRGRGRDSCGGGRGAGRGEAVRVKERENTATGTPPPAAARALQARS</sequence>
<feature type="compositionally biased region" description="Low complexity" evidence="2">
    <location>
        <begin position="335"/>
        <end position="354"/>
    </location>
</feature>
<dbReference type="SMART" id="SM00184">
    <property type="entry name" value="RING"/>
    <property type="match status" value="1"/>
</dbReference>
<dbReference type="PANTHER" id="PTHR13198:SF4">
    <property type="entry name" value="E3 UBIQUITIN-PROTEIN LIGASE RNF25"/>
    <property type="match status" value="1"/>
</dbReference>
<organism evidence="5">
    <name type="scientific">Auxenochlorella protothecoides</name>
    <name type="common">Green microalga</name>
    <name type="synonym">Chlorella protothecoides</name>
    <dbReference type="NCBI Taxonomy" id="3075"/>
    <lineage>
        <taxon>Eukaryota</taxon>
        <taxon>Viridiplantae</taxon>
        <taxon>Chlorophyta</taxon>
        <taxon>core chlorophytes</taxon>
        <taxon>Trebouxiophyceae</taxon>
        <taxon>Chlorellales</taxon>
        <taxon>Chlorellaceae</taxon>
        <taxon>Auxenochlorella</taxon>
    </lineage>
</organism>
<evidence type="ECO:0000256" key="1">
    <source>
        <dbReference type="PROSITE-ProRule" id="PRU00175"/>
    </source>
</evidence>
<gene>
    <name evidence="5" type="ORF">g.2232</name>
</gene>
<dbReference type="InterPro" id="IPR039133">
    <property type="entry name" value="RNF25"/>
</dbReference>
<dbReference type="SUPFAM" id="SSF57850">
    <property type="entry name" value="RING/U-box"/>
    <property type="match status" value="1"/>
</dbReference>
<dbReference type="GO" id="GO:0008270">
    <property type="term" value="F:zinc ion binding"/>
    <property type="evidence" value="ECO:0007669"/>
    <property type="project" value="UniProtKB-KW"/>
</dbReference>
<name>A0A1D2A074_AUXPR</name>
<feature type="compositionally biased region" description="Gly residues" evidence="2">
    <location>
        <begin position="410"/>
        <end position="419"/>
    </location>
</feature>
<feature type="compositionally biased region" description="Basic and acidic residues" evidence="2">
    <location>
        <begin position="421"/>
        <end position="430"/>
    </location>
</feature>
<evidence type="ECO:0000259" key="4">
    <source>
        <dbReference type="PROSITE" id="PS50908"/>
    </source>
</evidence>
<keyword evidence="1" id="KW-0862">Zinc</keyword>
<dbReference type="PROSITE" id="PS50089">
    <property type="entry name" value="ZF_RING_2"/>
    <property type="match status" value="1"/>
</dbReference>
<keyword evidence="1" id="KW-0863">Zinc-finger</keyword>
<dbReference type="AlphaFoldDB" id="A0A1D2A074"/>
<dbReference type="Gene3D" id="3.30.40.10">
    <property type="entry name" value="Zinc/RING finger domain, C3HC4 (zinc finger)"/>
    <property type="match status" value="1"/>
</dbReference>
<dbReference type="PANTHER" id="PTHR13198">
    <property type="entry name" value="RING FINGER PROTEIN 25"/>
    <property type="match status" value="1"/>
</dbReference>
<feature type="compositionally biased region" description="Gly residues" evidence="2">
    <location>
        <begin position="355"/>
        <end position="367"/>
    </location>
</feature>
<dbReference type="GO" id="GO:0005634">
    <property type="term" value="C:nucleus"/>
    <property type="evidence" value="ECO:0007669"/>
    <property type="project" value="TreeGrafter"/>
</dbReference>
<dbReference type="GO" id="GO:0061630">
    <property type="term" value="F:ubiquitin protein ligase activity"/>
    <property type="evidence" value="ECO:0007669"/>
    <property type="project" value="InterPro"/>
</dbReference>
<accession>A0A1D2A074</accession>
<protein>
    <recommendedName>
        <fullName evidence="6">RING-type domain-containing protein</fullName>
    </recommendedName>
</protein>
<feature type="domain" description="RWD" evidence="4">
    <location>
        <begin position="8"/>
        <end position="108"/>
    </location>
</feature>
<feature type="compositionally biased region" description="Basic and acidic residues" evidence="2">
    <location>
        <begin position="397"/>
        <end position="409"/>
    </location>
</feature>
<dbReference type="InterPro" id="IPR001841">
    <property type="entry name" value="Znf_RING"/>
</dbReference>
<dbReference type="EMBL" id="GDKF01006028">
    <property type="protein sequence ID" value="JAT72594.1"/>
    <property type="molecule type" value="Transcribed_RNA"/>
</dbReference>
<dbReference type="InterPro" id="IPR013083">
    <property type="entry name" value="Znf_RING/FYVE/PHD"/>
</dbReference>
<reference evidence="5" key="1">
    <citation type="submission" date="2015-08" db="EMBL/GenBank/DDBJ databases">
        <authorList>
            <person name="Babu N.S."/>
            <person name="Beckwith C.J."/>
            <person name="Beseler K.G."/>
            <person name="Brison A."/>
            <person name="Carone J.V."/>
            <person name="Caskin T.P."/>
            <person name="Diamond M."/>
            <person name="Durham M.E."/>
            <person name="Foxe J.M."/>
            <person name="Go M."/>
            <person name="Henderson B.A."/>
            <person name="Jones I.B."/>
            <person name="McGettigan J.A."/>
            <person name="Micheletti S.J."/>
            <person name="Nasrallah M.E."/>
            <person name="Ortiz D."/>
            <person name="Piller C.R."/>
            <person name="Privatt S.R."/>
            <person name="Schneider S.L."/>
            <person name="Sharp S."/>
            <person name="Smith T.C."/>
            <person name="Stanton J.D."/>
            <person name="Ullery H.E."/>
            <person name="Wilson R.J."/>
            <person name="Serrano M.G."/>
            <person name="Buck G."/>
            <person name="Lee V."/>
            <person name="Wang Y."/>
            <person name="Carvalho R."/>
            <person name="Voegtly L."/>
            <person name="Shi R."/>
            <person name="Duckworth R."/>
            <person name="Johnson A."/>
            <person name="Loviza R."/>
            <person name="Walstead R."/>
            <person name="Shah Z."/>
            <person name="Kiflezghi M."/>
            <person name="Wade K."/>
            <person name="Ball S.L."/>
            <person name="Bradley K.W."/>
            <person name="Asai D.J."/>
            <person name="Bowman C.A."/>
            <person name="Russell D.A."/>
            <person name="Pope W.H."/>
            <person name="Jacobs-Sera D."/>
            <person name="Hendrix R.W."/>
            <person name="Hatfull G.F."/>
        </authorList>
    </citation>
    <scope>NUCLEOTIDE SEQUENCE</scope>
</reference>
<dbReference type="InterPro" id="IPR006575">
    <property type="entry name" value="RWD_dom"/>
</dbReference>
<dbReference type="GO" id="GO:0016567">
    <property type="term" value="P:protein ubiquitination"/>
    <property type="evidence" value="ECO:0007669"/>
    <property type="project" value="TreeGrafter"/>
</dbReference>
<feature type="region of interest" description="Disordered" evidence="2">
    <location>
        <begin position="297"/>
        <end position="448"/>
    </location>
</feature>
<evidence type="ECO:0000313" key="5">
    <source>
        <dbReference type="EMBL" id="JAT72594.1"/>
    </source>
</evidence>
<keyword evidence="1" id="KW-0479">Metal-binding</keyword>
<dbReference type="CDD" id="cd16448">
    <property type="entry name" value="RING-H2"/>
    <property type="match status" value="1"/>
</dbReference>